<feature type="non-terminal residue" evidence="2">
    <location>
        <position position="292"/>
    </location>
</feature>
<reference evidence="3" key="1">
    <citation type="submission" date="2017-09" db="EMBL/GenBank/DDBJ databases">
        <title>Depth-based differentiation of microbial function through sediment-hosted aquifers and enrichment of novel symbionts in the deep terrestrial subsurface.</title>
        <authorList>
            <person name="Probst A.J."/>
            <person name="Ladd B."/>
            <person name="Jarett J.K."/>
            <person name="Geller-Mcgrath D.E."/>
            <person name="Sieber C.M.K."/>
            <person name="Emerson J.B."/>
            <person name="Anantharaman K."/>
            <person name="Thomas B.C."/>
            <person name="Malmstrom R."/>
            <person name="Stieglmeier M."/>
            <person name="Klingl A."/>
            <person name="Woyke T."/>
            <person name="Ryan C.M."/>
            <person name="Banfield J.F."/>
        </authorList>
    </citation>
    <scope>NUCLEOTIDE SEQUENCE [LARGE SCALE GENOMIC DNA]</scope>
</reference>
<dbReference type="PROSITE" id="PS50994">
    <property type="entry name" value="INTEGRASE"/>
    <property type="match status" value="1"/>
</dbReference>
<comment type="caution">
    <text evidence="2">The sequence shown here is derived from an EMBL/GenBank/DDBJ whole genome shotgun (WGS) entry which is preliminary data.</text>
</comment>
<evidence type="ECO:0000313" key="2">
    <source>
        <dbReference type="EMBL" id="PJC56057.1"/>
    </source>
</evidence>
<gene>
    <name evidence="2" type="ORF">CO026_02380</name>
</gene>
<dbReference type="Pfam" id="PF00665">
    <property type="entry name" value="rve"/>
    <property type="match status" value="1"/>
</dbReference>
<dbReference type="SUPFAM" id="SSF53098">
    <property type="entry name" value="Ribonuclease H-like"/>
    <property type="match status" value="1"/>
</dbReference>
<dbReference type="InterPro" id="IPR036397">
    <property type="entry name" value="RNaseH_sf"/>
</dbReference>
<dbReference type="InterPro" id="IPR012337">
    <property type="entry name" value="RNaseH-like_sf"/>
</dbReference>
<sequence length="292" mass="35617">MSMRKPKYDRSERNKWYAQVEIKHKSVKEVCEIFGISRRCYYKWRLIDRAIRLRYRTDLPKKNQPNTKLTQEIQDFIYQTKLKTNYGPEKMKRYVKKKLKLKVSTTIIYRFYKKKKLIRRPQRKHPWYQTMNQKLAVTKPGQGVQMDVKYVYESGRRKYKFSVLDPFTKLYFFMIFPTKESKNSIVAYLAAQEYFGFEISSVQTDNGSEARGEFHSWLTEQDIPHYFIPKKSPWWNANVERVHRTIDDEYYQNPMRIWATPYQWLEYYNTERIHLSLNDLTPREKLKSVTLD</sequence>
<dbReference type="Proteomes" id="UP000230391">
    <property type="component" value="Unassembled WGS sequence"/>
</dbReference>
<dbReference type="EMBL" id="PFRD01000087">
    <property type="protein sequence ID" value="PJC56057.1"/>
    <property type="molecule type" value="Genomic_DNA"/>
</dbReference>
<accession>A0A2M8FEI2</accession>
<feature type="domain" description="Integrase catalytic" evidence="1">
    <location>
        <begin position="136"/>
        <end position="290"/>
    </location>
</feature>
<dbReference type="InterPro" id="IPR001584">
    <property type="entry name" value="Integrase_cat-core"/>
</dbReference>
<dbReference type="GO" id="GO:0003676">
    <property type="term" value="F:nucleic acid binding"/>
    <property type="evidence" value="ECO:0007669"/>
    <property type="project" value="InterPro"/>
</dbReference>
<proteinExistence type="predicted"/>
<dbReference type="Gene3D" id="3.30.420.10">
    <property type="entry name" value="Ribonuclease H-like superfamily/Ribonuclease H"/>
    <property type="match status" value="1"/>
</dbReference>
<organism evidence="2 3">
    <name type="scientific">Candidatus Kaiserbacteria bacterium CG_4_9_14_0_2_um_filter_41_32</name>
    <dbReference type="NCBI Taxonomy" id="1974601"/>
    <lineage>
        <taxon>Bacteria</taxon>
        <taxon>Candidatus Kaiseribacteriota</taxon>
    </lineage>
</organism>
<dbReference type="AlphaFoldDB" id="A0A2M8FEI2"/>
<evidence type="ECO:0000259" key="1">
    <source>
        <dbReference type="PROSITE" id="PS50994"/>
    </source>
</evidence>
<dbReference type="PANTHER" id="PTHR47515">
    <property type="entry name" value="LOW CALCIUM RESPONSE LOCUS PROTEIN T"/>
    <property type="match status" value="1"/>
</dbReference>
<evidence type="ECO:0000313" key="3">
    <source>
        <dbReference type="Proteomes" id="UP000230391"/>
    </source>
</evidence>
<name>A0A2M8FEI2_9BACT</name>
<dbReference type="GO" id="GO:0015074">
    <property type="term" value="P:DNA integration"/>
    <property type="evidence" value="ECO:0007669"/>
    <property type="project" value="InterPro"/>
</dbReference>
<protein>
    <recommendedName>
        <fullName evidence="1">Integrase catalytic domain-containing protein</fullName>
    </recommendedName>
</protein>
<dbReference type="PANTHER" id="PTHR47515:SF2">
    <property type="entry name" value="INTEGRASE CORE DOMAIN PROTEIN"/>
    <property type="match status" value="1"/>
</dbReference>